<evidence type="ECO:0000256" key="1">
    <source>
        <dbReference type="ARBA" id="ARBA00004651"/>
    </source>
</evidence>
<evidence type="ECO:0000259" key="13">
    <source>
        <dbReference type="Pfam" id="PF01435"/>
    </source>
</evidence>
<accession>A9BSM7</accession>
<proteinExistence type="inferred from homology"/>
<keyword evidence="11 12" id="KW-0472">Membrane</keyword>
<dbReference type="STRING" id="398578.Daci_1388"/>
<feature type="active site" evidence="12">
    <location>
        <position position="174"/>
    </location>
</feature>
<evidence type="ECO:0000313" key="14">
    <source>
        <dbReference type="EMBL" id="ABX34032.1"/>
    </source>
</evidence>
<evidence type="ECO:0000256" key="4">
    <source>
        <dbReference type="ARBA" id="ARBA00022670"/>
    </source>
</evidence>
<feature type="domain" description="Peptidase M48" evidence="13">
    <location>
        <begin position="108"/>
        <end position="317"/>
    </location>
</feature>
<comment type="cofactor">
    <cofactor evidence="12">
        <name>Zn(2+)</name>
        <dbReference type="ChEBI" id="CHEBI:29105"/>
    </cofactor>
    <text evidence="12">Binds 1 zinc ion per subunit.</text>
</comment>
<reference evidence="14 15" key="1">
    <citation type="journal article" date="2004" name="Appl. Environ. Microbiol.">
        <title>Mineralization of individual congeners of linear alkylbenzenesulfonate by defined pairs of heterotrophic bacteria.</title>
        <authorList>
            <person name="Schleheck D."/>
            <person name="Knepper T.P."/>
            <person name="Fischer K."/>
            <person name="Cook A.M."/>
        </authorList>
    </citation>
    <scope>NUCLEOTIDE SEQUENCE [LARGE SCALE GENOMIC DNA]</scope>
    <source>
        <strain evidence="15">DSM 14801 / SPH-1</strain>
    </source>
</reference>
<reference evidence="15" key="2">
    <citation type="submission" date="2007-11" db="EMBL/GenBank/DDBJ databases">
        <title>Complete sequence of Delftia acidovorans DSM 14801 / SPH-1.</title>
        <authorList>
            <person name="Copeland A."/>
            <person name="Lucas S."/>
            <person name="Lapidus A."/>
            <person name="Barry K."/>
            <person name="Glavina del Rio T."/>
            <person name="Dalin E."/>
            <person name="Tice H."/>
            <person name="Pitluck S."/>
            <person name="Lowry S."/>
            <person name="Clum A."/>
            <person name="Schmutz J."/>
            <person name="Larimer F."/>
            <person name="Land M."/>
            <person name="Hauser L."/>
            <person name="Kyrpides N."/>
            <person name="Kim E."/>
            <person name="Schleheck D."/>
            <person name="Richardson P."/>
        </authorList>
    </citation>
    <scope>NUCLEOTIDE SEQUENCE [LARGE SCALE GENOMIC DNA]</scope>
    <source>
        <strain evidence="15">DSM 14801 / SPH-1</strain>
    </source>
</reference>
<evidence type="ECO:0000256" key="9">
    <source>
        <dbReference type="ARBA" id="ARBA00022989"/>
    </source>
</evidence>
<keyword evidence="8 12" id="KW-0862">Zinc</keyword>
<dbReference type="KEGG" id="dac:Daci_1388"/>
<dbReference type="InterPro" id="IPR022919">
    <property type="entry name" value="Pept_M48_protease_HtpX"/>
</dbReference>
<evidence type="ECO:0000256" key="11">
    <source>
        <dbReference type="ARBA" id="ARBA00023136"/>
    </source>
</evidence>
<evidence type="ECO:0000256" key="10">
    <source>
        <dbReference type="ARBA" id="ARBA00023049"/>
    </source>
</evidence>
<keyword evidence="6 12" id="KW-0479">Metal-binding</keyword>
<feature type="transmembrane region" description="Helical" evidence="12">
    <location>
        <begin position="224"/>
        <end position="248"/>
    </location>
</feature>
<keyword evidence="4 12" id="KW-0645">Protease</keyword>
<feature type="binding site" evidence="12">
    <location>
        <position position="253"/>
    </location>
    <ligand>
        <name>Zn(2+)</name>
        <dbReference type="ChEBI" id="CHEBI:29105"/>
        <note>catalytic</note>
    </ligand>
</feature>
<evidence type="ECO:0000256" key="5">
    <source>
        <dbReference type="ARBA" id="ARBA00022692"/>
    </source>
</evidence>
<dbReference type="GO" id="GO:0004222">
    <property type="term" value="F:metalloendopeptidase activity"/>
    <property type="evidence" value="ECO:0007669"/>
    <property type="project" value="UniProtKB-UniRule"/>
</dbReference>
<keyword evidence="7 12" id="KW-0378">Hydrolase</keyword>
<dbReference type="HOGENOM" id="CLU_042266_1_0_4"/>
<feature type="transmembrane region" description="Helical" evidence="12">
    <location>
        <begin position="33"/>
        <end position="55"/>
    </location>
</feature>
<keyword evidence="12" id="KW-0997">Cell inner membrane</keyword>
<dbReference type="MEROPS" id="M48.002"/>
<dbReference type="EMBL" id="CP000884">
    <property type="protein sequence ID" value="ABX34032.1"/>
    <property type="molecule type" value="Genomic_DNA"/>
</dbReference>
<dbReference type="PANTHER" id="PTHR43221">
    <property type="entry name" value="PROTEASE HTPX"/>
    <property type="match status" value="1"/>
</dbReference>
<organism evidence="14 15">
    <name type="scientific">Delftia acidovorans (strain DSM 14801 / SPH-1)</name>
    <dbReference type="NCBI Taxonomy" id="398578"/>
    <lineage>
        <taxon>Bacteria</taxon>
        <taxon>Pseudomonadati</taxon>
        <taxon>Pseudomonadota</taxon>
        <taxon>Betaproteobacteria</taxon>
        <taxon>Burkholderiales</taxon>
        <taxon>Comamonadaceae</taxon>
        <taxon>Delftia</taxon>
    </lineage>
</organism>
<gene>
    <name evidence="12" type="primary">htpX</name>
    <name evidence="14" type="ordered locus">Daci_1388</name>
</gene>
<dbReference type="CDD" id="cd07335">
    <property type="entry name" value="M48B_HtpX_like"/>
    <property type="match status" value="1"/>
</dbReference>
<dbReference type="Gene3D" id="3.30.2010.10">
    <property type="entry name" value="Metalloproteases ('zincins'), catalytic domain"/>
    <property type="match status" value="1"/>
</dbReference>
<dbReference type="InterPro" id="IPR001915">
    <property type="entry name" value="Peptidase_M48"/>
</dbReference>
<comment type="subcellular location">
    <subcellularLocation>
        <location evidence="12">Cell inner membrane</location>
        <topology evidence="12">Multi-pass membrane protein</topology>
    </subcellularLocation>
    <subcellularLocation>
        <location evidence="1">Cell membrane</location>
        <topology evidence="1">Multi-pass membrane protein</topology>
    </subcellularLocation>
</comment>
<comment type="similarity">
    <text evidence="2 12">Belongs to the peptidase M48B family.</text>
</comment>
<dbReference type="HAMAP" id="MF_00188">
    <property type="entry name" value="Pept_M48_protease_HtpX"/>
    <property type="match status" value="1"/>
</dbReference>
<name>A9BSM7_DELAS</name>
<evidence type="ECO:0000256" key="6">
    <source>
        <dbReference type="ARBA" id="ARBA00022723"/>
    </source>
</evidence>
<dbReference type="EC" id="3.4.24.-" evidence="12"/>
<dbReference type="Pfam" id="PF01435">
    <property type="entry name" value="Peptidase_M48"/>
    <property type="match status" value="1"/>
</dbReference>
<feature type="transmembrane region" description="Helical" evidence="12">
    <location>
        <begin position="67"/>
        <end position="88"/>
    </location>
</feature>
<keyword evidence="9 12" id="KW-1133">Transmembrane helix</keyword>
<keyword evidence="3 12" id="KW-1003">Cell membrane</keyword>
<evidence type="ECO:0000256" key="3">
    <source>
        <dbReference type="ARBA" id="ARBA00022475"/>
    </source>
</evidence>
<evidence type="ECO:0000256" key="12">
    <source>
        <dbReference type="HAMAP-Rule" id="MF_00188"/>
    </source>
</evidence>
<dbReference type="GO" id="GO:0006508">
    <property type="term" value="P:proteolysis"/>
    <property type="evidence" value="ECO:0007669"/>
    <property type="project" value="UniProtKB-KW"/>
</dbReference>
<dbReference type="eggNOG" id="COG0501">
    <property type="taxonomic scope" value="Bacteria"/>
</dbReference>
<keyword evidence="10 12" id="KW-0482">Metalloprotease</keyword>
<feature type="transmembrane region" description="Helical" evidence="12">
    <location>
        <begin position="183"/>
        <end position="204"/>
    </location>
</feature>
<feature type="binding site" evidence="12">
    <location>
        <position position="177"/>
    </location>
    <ligand>
        <name>Zn(2+)</name>
        <dbReference type="ChEBI" id="CHEBI:29105"/>
        <note>catalytic</note>
    </ligand>
</feature>
<dbReference type="PANTHER" id="PTHR43221:SF1">
    <property type="entry name" value="PROTEASE HTPX"/>
    <property type="match status" value="1"/>
</dbReference>
<dbReference type="GO" id="GO:0005886">
    <property type="term" value="C:plasma membrane"/>
    <property type="evidence" value="ECO:0007669"/>
    <property type="project" value="UniProtKB-SubCell"/>
</dbReference>
<dbReference type="InterPro" id="IPR050083">
    <property type="entry name" value="HtpX_protease"/>
</dbReference>
<protein>
    <recommendedName>
        <fullName evidence="12">Protease HtpX homolog</fullName>
        <ecNumber evidence="12">3.4.24.-</ecNumber>
    </recommendedName>
</protein>
<evidence type="ECO:0000256" key="8">
    <source>
        <dbReference type="ARBA" id="ARBA00022833"/>
    </source>
</evidence>
<evidence type="ECO:0000313" key="15">
    <source>
        <dbReference type="Proteomes" id="UP000000784"/>
    </source>
</evidence>
<dbReference type="Proteomes" id="UP000000784">
    <property type="component" value="Chromosome"/>
</dbReference>
<feature type="binding site" evidence="12">
    <location>
        <position position="173"/>
    </location>
    <ligand>
        <name>Zn(2+)</name>
        <dbReference type="ChEBI" id="CHEBI:29105"/>
        <note>catalytic</note>
    </ligand>
</feature>
<evidence type="ECO:0000256" key="7">
    <source>
        <dbReference type="ARBA" id="ARBA00022801"/>
    </source>
</evidence>
<dbReference type="NCBIfam" id="NF003965">
    <property type="entry name" value="PRK05457.1"/>
    <property type="match status" value="1"/>
</dbReference>
<dbReference type="AlphaFoldDB" id="A9BSM7"/>
<keyword evidence="15" id="KW-1185">Reference proteome</keyword>
<sequence>MKTAGGALTCQRCRAQILPPFPHFVENPLMKRIALFLLTNVAVVVVLGIVASLLGVNRFLTSNGLNLGALLGFAFIMGFGGAIISLLISKPLAKWSSGVHVINEPRNADEAWIVNTVRGFADRAGIGMPEVGIYEGEPNAFATGAFKNSALVAVSTGLLEGMTREEVEAVIGHEVAHIANGDMVTMTLIQGVMNTFVVFLSRVIGYAVDSFLRKNDESSSGPGIGYYVTTIVLDIVLGFLAAIIVAWFSRQREFRADAGAAQLMGRKQPMMNALARLGGMHPGELPKSVAAMGIAGGIGKLFSTHPPIEERIAALQNAQNL</sequence>
<keyword evidence="5 12" id="KW-0812">Transmembrane</keyword>
<evidence type="ECO:0000256" key="2">
    <source>
        <dbReference type="ARBA" id="ARBA00009779"/>
    </source>
</evidence>
<dbReference type="GO" id="GO:0008270">
    <property type="term" value="F:zinc ion binding"/>
    <property type="evidence" value="ECO:0007669"/>
    <property type="project" value="UniProtKB-UniRule"/>
</dbReference>